<dbReference type="InterPro" id="IPR006311">
    <property type="entry name" value="TAT_signal"/>
</dbReference>
<proteinExistence type="predicted"/>
<dbReference type="Pfam" id="PF21880">
    <property type="entry name" value="DUF6916"/>
    <property type="match status" value="1"/>
</dbReference>
<sequence>MLEVSRRTVMAFGAGAVGAVAVGAFATPAVAGGAPTPPAAALPVFTPAAAAELPLRSHFAGHEGETFVATANGAALALTLTEIDDVPPAIGTEDENRFNLIFSVQGTALPAQDVYEITHPSVPAALLFASPIGAGKRRQLQALVNRLV</sequence>
<evidence type="ECO:0000313" key="3">
    <source>
        <dbReference type="EMBL" id="RZU63743.1"/>
    </source>
</evidence>
<feature type="domain" description="DUF6916" evidence="2">
    <location>
        <begin position="57"/>
        <end position="142"/>
    </location>
</feature>
<reference evidence="3 4" key="1">
    <citation type="submission" date="2019-02" db="EMBL/GenBank/DDBJ databases">
        <title>Sequencing the genomes of 1000 actinobacteria strains.</title>
        <authorList>
            <person name="Klenk H.-P."/>
        </authorList>
    </citation>
    <scope>NUCLEOTIDE SEQUENCE [LARGE SCALE GENOMIC DNA]</scope>
    <source>
        <strain evidence="3 4">DSM 18319</strain>
    </source>
</reference>
<dbReference type="InterPro" id="IPR054209">
    <property type="entry name" value="DUF6916"/>
</dbReference>
<accession>A0A4Q8AIR8</accession>
<evidence type="ECO:0000256" key="1">
    <source>
        <dbReference type="SAM" id="SignalP"/>
    </source>
</evidence>
<dbReference type="AlphaFoldDB" id="A0A4Q8AIR8"/>
<dbReference type="PROSITE" id="PS51318">
    <property type="entry name" value="TAT"/>
    <property type="match status" value="1"/>
</dbReference>
<dbReference type="EMBL" id="SHLC01000001">
    <property type="protein sequence ID" value="RZU63743.1"/>
    <property type="molecule type" value="Genomic_DNA"/>
</dbReference>
<gene>
    <name evidence="3" type="ORF">EV379_0032</name>
</gene>
<dbReference type="OrthoDB" id="4979693at2"/>
<protein>
    <recommendedName>
        <fullName evidence="2">DUF6916 domain-containing protein</fullName>
    </recommendedName>
</protein>
<organism evidence="3 4">
    <name type="scientific">Microterricola gilva</name>
    <dbReference type="NCBI Taxonomy" id="393267"/>
    <lineage>
        <taxon>Bacteria</taxon>
        <taxon>Bacillati</taxon>
        <taxon>Actinomycetota</taxon>
        <taxon>Actinomycetes</taxon>
        <taxon>Micrococcales</taxon>
        <taxon>Microbacteriaceae</taxon>
        <taxon>Microterricola</taxon>
    </lineage>
</organism>
<feature type="chain" id="PRO_5038665246" description="DUF6916 domain-containing protein" evidence="1">
    <location>
        <begin position="32"/>
        <end position="148"/>
    </location>
</feature>
<comment type="caution">
    <text evidence="3">The sequence shown here is derived from an EMBL/GenBank/DDBJ whole genome shotgun (WGS) entry which is preliminary data.</text>
</comment>
<feature type="signal peptide" evidence="1">
    <location>
        <begin position="1"/>
        <end position="31"/>
    </location>
</feature>
<dbReference type="RefSeq" id="WP_130504373.1">
    <property type="nucleotide sequence ID" value="NZ_SHLC01000001.1"/>
</dbReference>
<evidence type="ECO:0000259" key="2">
    <source>
        <dbReference type="Pfam" id="PF21880"/>
    </source>
</evidence>
<keyword evidence="1" id="KW-0732">Signal</keyword>
<evidence type="ECO:0000313" key="4">
    <source>
        <dbReference type="Proteomes" id="UP000291483"/>
    </source>
</evidence>
<dbReference type="Proteomes" id="UP000291483">
    <property type="component" value="Unassembled WGS sequence"/>
</dbReference>
<name>A0A4Q8AIR8_9MICO</name>
<keyword evidence="4" id="KW-1185">Reference proteome</keyword>